<evidence type="ECO:0000313" key="7">
    <source>
        <dbReference type="EMBL" id="CEP12788.1"/>
    </source>
</evidence>
<evidence type="ECO:0000256" key="3">
    <source>
        <dbReference type="ARBA" id="ARBA00022576"/>
    </source>
</evidence>
<sequence>MPATKPVTPPSATFDFSSMGFQYRDINGYVKYTWTEENGWSNGTLETDAMLKVHMCATGLNYGQQCFEGMKAFRDAEDRVRIFRPYVNAARMVHSADMAFMPSVPEETFVEAVRRCVEANLEYVPPKETGGSLYIRPLLFGSGPYIGMGAAPEFTFVVFAMPVGAFYTGGVKPVDAIIVEDFDRSAPNGTGGSKLGGNYAPTFGPIMKAKKAGYALTLHLDSKSHTYIDEFSTSNFVALTYPDANGARIFVTPNSNSILRSVTRLSLEDIAEKLGWKVEERAVKLKEIEEGKFEEVAACGTAAIITPVKKIVRGDQTILIGSGEQVEIGEGFKKLYDEYRGIQSGDIEDTFDWMWPKEGL</sequence>
<proteinExistence type="inferred from homology"/>
<dbReference type="InterPro" id="IPR033939">
    <property type="entry name" value="BCAT_family"/>
</dbReference>
<evidence type="ECO:0000256" key="2">
    <source>
        <dbReference type="ARBA" id="ARBA00009320"/>
    </source>
</evidence>
<dbReference type="Gene3D" id="3.20.10.10">
    <property type="entry name" value="D-amino Acid Aminotransferase, subunit A, domain 2"/>
    <property type="match status" value="1"/>
</dbReference>
<keyword evidence="5" id="KW-0663">Pyridoxal phosphate</keyword>
<dbReference type="PANTHER" id="PTHR42825">
    <property type="entry name" value="AMINO ACID AMINOTRANSFERASE"/>
    <property type="match status" value="1"/>
</dbReference>
<evidence type="ECO:0000256" key="4">
    <source>
        <dbReference type="ARBA" id="ARBA00022679"/>
    </source>
</evidence>
<dbReference type="STRING" id="35722.A0A0B7NBK4"/>
<accession>A0A0B7NBK4</accession>
<comment type="similarity">
    <text evidence="2">Belongs to the class-IV pyridoxal-phosphate-dependent aminotransferase family.</text>
</comment>
<dbReference type="PANTHER" id="PTHR42825:SF2">
    <property type="entry name" value="BRANCHED-CHAIN-AMINO-ACID AMINOTRANSFERASE 3, CHLOROPLASTIC-RELATED"/>
    <property type="match status" value="1"/>
</dbReference>
<dbReference type="FunFam" id="3.30.470.10:FF:000004">
    <property type="entry name" value="Branched-chain-amino-acid aminotransferase"/>
    <property type="match status" value="1"/>
</dbReference>
<dbReference type="Gene3D" id="3.30.470.10">
    <property type="match status" value="1"/>
</dbReference>
<dbReference type="InterPro" id="IPR001544">
    <property type="entry name" value="Aminotrans_IV"/>
</dbReference>
<dbReference type="InterPro" id="IPR005786">
    <property type="entry name" value="B_amino_transII"/>
</dbReference>
<evidence type="ECO:0000313" key="8">
    <source>
        <dbReference type="Proteomes" id="UP000054107"/>
    </source>
</evidence>
<name>A0A0B7NBK4_9FUNG</name>
<evidence type="ECO:0008006" key="9">
    <source>
        <dbReference type="Google" id="ProtNLM"/>
    </source>
</evidence>
<dbReference type="NCBIfam" id="TIGR01123">
    <property type="entry name" value="ilvE_II"/>
    <property type="match status" value="1"/>
</dbReference>
<dbReference type="EMBL" id="LN728360">
    <property type="protein sequence ID" value="CEP12788.1"/>
    <property type="molecule type" value="Genomic_DNA"/>
</dbReference>
<dbReference type="NCBIfam" id="NF009897">
    <property type="entry name" value="PRK13357.1"/>
    <property type="match status" value="1"/>
</dbReference>
<dbReference type="Proteomes" id="UP000054107">
    <property type="component" value="Unassembled WGS sequence"/>
</dbReference>
<dbReference type="InterPro" id="IPR036038">
    <property type="entry name" value="Aminotransferase-like"/>
</dbReference>
<dbReference type="GO" id="GO:0004084">
    <property type="term" value="F:branched-chain-amino-acid transaminase activity"/>
    <property type="evidence" value="ECO:0007669"/>
    <property type="project" value="InterPro"/>
</dbReference>
<dbReference type="GO" id="GO:0009081">
    <property type="term" value="P:branched-chain amino acid metabolic process"/>
    <property type="evidence" value="ECO:0007669"/>
    <property type="project" value="InterPro"/>
</dbReference>
<evidence type="ECO:0000256" key="6">
    <source>
        <dbReference type="PIRSR" id="PIRSR006468-1"/>
    </source>
</evidence>
<dbReference type="PIRSF" id="PIRSF006468">
    <property type="entry name" value="BCAT1"/>
    <property type="match status" value="1"/>
</dbReference>
<dbReference type="AlphaFoldDB" id="A0A0B7NBK4"/>
<gene>
    <name evidence="7" type="primary">PARPA_06775.1 scaffold 23808</name>
</gene>
<keyword evidence="4" id="KW-0808">Transferase</keyword>
<dbReference type="Pfam" id="PF01063">
    <property type="entry name" value="Aminotran_4"/>
    <property type="match status" value="1"/>
</dbReference>
<evidence type="ECO:0000256" key="5">
    <source>
        <dbReference type="ARBA" id="ARBA00022898"/>
    </source>
</evidence>
<dbReference type="CDD" id="cd01557">
    <property type="entry name" value="BCAT_beta_family"/>
    <property type="match status" value="1"/>
</dbReference>
<keyword evidence="3" id="KW-0032">Aminotransferase</keyword>
<feature type="modified residue" description="N6-(pyridoxal phosphate)lysine" evidence="6">
    <location>
        <position position="194"/>
    </location>
</feature>
<protein>
    <recommendedName>
        <fullName evidence="9">Branched-chain-amino-acid transaminase</fullName>
    </recommendedName>
</protein>
<evidence type="ECO:0000256" key="1">
    <source>
        <dbReference type="ARBA" id="ARBA00001933"/>
    </source>
</evidence>
<dbReference type="OrthoDB" id="409992at2759"/>
<keyword evidence="8" id="KW-1185">Reference proteome</keyword>
<dbReference type="SUPFAM" id="SSF56752">
    <property type="entry name" value="D-aminoacid aminotransferase-like PLP-dependent enzymes"/>
    <property type="match status" value="1"/>
</dbReference>
<dbReference type="InterPro" id="IPR043131">
    <property type="entry name" value="BCAT-like_N"/>
</dbReference>
<organism evidence="7 8">
    <name type="scientific">Parasitella parasitica</name>
    <dbReference type="NCBI Taxonomy" id="35722"/>
    <lineage>
        <taxon>Eukaryota</taxon>
        <taxon>Fungi</taxon>
        <taxon>Fungi incertae sedis</taxon>
        <taxon>Mucoromycota</taxon>
        <taxon>Mucoromycotina</taxon>
        <taxon>Mucoromycetes</taxon>
        <taxon>Mucorales</taxon>
        <taxon>Mucorineae</taxon>
        <taxon>Mucoraceae</taxon>
        <taxon>Parasitella</taxon>
    </lineage>
</organism>
<comment type="cofactor">
    <cofactor evidence="1">
        <name>pyridoxal 5'-phosphate</name>
        <dbReference type="ChEBI" id="CHEBI:597326"/>
    </cofactor>
</comment>
<reference evidence="7 8" key="1">
    <citation type="submission" date="2014-09" db="EMBL/GenBank/DDBJ databases">
        <authorList>
            <person name="Ellenberger Sabrina"/>
        </authorList>
    </citation>
    <scope>NUCLEOTIDE SEQUENCE [LARGE SCALE GENOMIC DNA]</scope>
    <source>
        <strain evidence="7 8">CBS 412.66</strain>
    </source>
</reference>
<dbReference type="InterPro" id="IPR043132">
    <property type="entry name" value="BCAT-like_C"/>
</dbReference>